<evidence type="ECO:0000313" key="4">
    <source>
        <dbReference type="Proteomes" id="UP000033651"/>
    </source>
</evidence>
<reference evidence="3 4" key="1">
    <citation type="submission" date="2015-03" db="EMBL/GenBank/DDBJ databases">
        <title>Draft genome sequence of Luteibacter yeojuensis strain SU11.</title>
        <authorList>
            <person name="Sulaiman J."/>
            <person name="Priya K."/>
            <person name="Chan K.-G."/>
        </authorList>
    </citation>
    <scope>NUCLEOTIDE SEQUENCE [LARGE SCALE GENOMIC DNA]</scope>
    <source>
        <strain evidence="3 4">SU11</strain>
    </source>
</reference>
<evidence type="ECO:0008006" key="5">
    <source>
        <dbReference type="Google" id="ProtNLM"/>
    </source>
</evidence>
<dbReference type="EMBL" id="JZRB01000001">
    <property type="protein sequence ID" value="KJV37305.1"/>
    <property type="molecule type" value="Genomic_DNA"/>
</dbReference>
<dbReference type="AlphaFoldDB" id="A0A0F3L192"/>
<organism evidence="3 4">
    <name type="scientific">Luteibacter yeojuensis</name>
    <dbReference type="NCBI Taxonomy" id="345309"/>
    <lineage>
        <taxon>Bacteria</taxon>
        <taxon>Pseudomonadati</taxon>
        <taxon>Pseudomonadota</taxon>
        <taxon>Gammaproteobacteria</taxon>
        <taxon>Lysobacterales</taxon>
        <taxon>Rhodanobacteraceae</taxon>
        <taxon>Luteibacter</taxon>
    </lineage>
</organism>
<proteinExistence type="predicted"/>
<dbReference type="PATRIC" id="fig|345309.4.peg.71"/>
<sequence length="288" mass="31314">MIRTSRHQQRGQSLTEMAIACIVVVPMFLMISLLGKYMHVRHEAQVSARSAAWDAAVSPKLVQSEGGLPSRNVEEARMRLHAYGDGSENLRTSESSPSKLSDPMLRTFAGRELVLASNVKLTAYRNDESPAPATKLLDKLGGLGDAIGLDGIPPDKRGYITAEVNTRSERIRSKEGQALDFLDPLDRIDLDFHGKTVLLADTWDAKGSGENADGEGERDVPRTVRHTIKPLSPSAALPDGLLDGIHDATNIIDKIPLIGTVFGINDWVPGKTAPDIVPADRLVKDARR</sequence>
<dbReference type="RefSeq" id="WP_045827543.1">
    <property type="nucleotide sequence ID" value="NZ_JZRB01000001.1"/>
</dbReference>
<feature type="transmembrane region" description="Helical" evidence="2">
    <location>
        <begin position="17"/>
        <end position="35"/>
    </location>
</feature>
<comment type="caution">
    <text evidence="3">The sequence shown here is derived from an EMBL/GenBank/DDBJ whole genome shotgun (WGS) entry which is preliminary data.</text>
</comment>
<evidence type="ECO:0000256" key="1">
    <source>
        <dbReference type="SAM" id="MobiDB-lite"/>
    </source>
</evidence>
<keyword evidence="2" id="KW-0812">Transmembrane</keyword>
<dbReference type="OrthoDB" id="6019921at2"/>
<gene>
    <name evidence="3" type="ORF">VI08_00345</name>
</gene>
<evidence type="ECO:0000256" key="2">
    <source>
        <dbReference type="SAM" id="Phobius"/>
    </source>
</evidence>
<protein>
    <recommendedName>
        <fullName evidence="5">TadE-like protein</fullName>
    </recommendedName>
</protein>
<feature type="region of interest" description="Disordered" evidence="1">
    <location>
        <begin position="82"/>
        <end position="102"/>
    </location>
</feature>
<keyword evidence="4" id="KW-1185">Reference proteome</keyword>
<evidence type="ECO:0000313" key="3">
    <source>
        <dbReference type="EMBL" id="KJV37305.1"/>
    </source>
</evidence>
<name>A0A0F3L192_9GAMM</name>
<keyword evidence="2" id="KW-1133">Transmembrane helix</keyword>
<keyword evidence="2" id="KW-0472">Membrane</keyword>
<accession>A0A0F3L192</accession>
<feature type="compositionally biased region" description="Polar residues" evidence="1">
    <location>
        <begin position="89"/>
        <end position="99"/>
    </location>
</feature>
<dbReference type="Proteomes" id="UP000033651">
    <property type="component" value="Unassembled WGS sequence"/>
</dbReference>